<evidence type="ECO:0000256" key="7">
    <source>
        <dbReference type="RuleBase" id="RU368028"/>
    </source>
</evidence>
<evidence type="ECO:0000256" key="2">
    <source>
        <dbReference type="ARBA" id="ARBA00022618"/>
    </source>
</evidence>
<keyword evidence="11" id="KW-1185">Reference proteome</keyword>
<evidence type="ECO:0000259" key="9">
    <source>
        <dbReference type="PROSITE" id="PS50206"/>
    </source>
</evidence>
<keyword evidence="5 7" id="KW-0904">Protein phosphatase</keyword>
<feature type="region of interest" description="Disordered" evidence="8">
    <location>
        <begin position="1"/>
        <end position="24"/>
    </location>
</feature>
<dbReference type="Pfam" id="PF06617">
    <property type="entry name" value="M-inducer_phosp"/>
    <property type="match status" value="1"/>
</dbReference>
<dbReference type="CDD" id="cd01530">
    <property type="entry name" value="Cdc25"/>
    <property type="match status" value="1"/>
</dbReference>
<dbReference type="EC" id="3.1.3.48" evidence="7"/>
<dbReference type="GeneTree" id="ENSGT00940000161460"/>
<proteinExistence type="inferred from homology"/>
<dbReference type="Proteomes" id="UP000694580">
    <property type="component" value="Chromosome 7"/>
</dbReference>
<dbReference type="PANTHER" id="PTHR10828">
    <property type="entry name" value="M-PHASE INDUCER PHOSPHATASE DUAL SPECIFICITY PHOSPHATASE CDC25"/>
    <property type="match status" value="1"/>
</dbReference>
<dbReference type="GO" id="GO:0051301">
    <property type="term" value="P:cell division"/>
    <property type="evidence" value="ECO:0007669"/>
    <property type="project" value="UniProtKB-UniRule"/>
</dbReference>
<dbReference type="PROSITE" id="PS50206">
    <property type="entry name" value="RHODANESE_3"/>
    <property type="match status" value="1"/>
</dbReference>
<dbReference type="SUPFAM" id="SSF52821">
    <property type="entry name" value="Rhodanese/Cell cycle control phosphatase"/>
    <property type="match status" value="1"/>
</dbReference>
<keyword evidence="4 7" id="KW-0378">Hydrolase</keyword>
<keyword evidence="6 7" id="KW-0131">Cell cycle</keyword>
<reference evidence="10 11" key="1">
    <citation type="submission" date="2020-06" db="EMBL/GenBank/DDBJ databases">
        <authorList>
            <consortium name="Wellcome Sanger Institute Data Sharing"/>
        </authorList>
    </citation>
    <scope>NUCLEOTIDE SEQUENCE [LARGE SCALE GENOMIC DNA]</scope>
</reference>
<comment type="similarity">
    <text evidence="1 7">Belongs to the MPI phosphatase family.</text>
</comment>
<evidence type="ECO:0000256" key="5">
    <source>
        <dbReference type="ARBA" id="ARBA00022912"/>
    </source>
</evidence>
<dbReference type="InterPro" id="IPR000751">
    <property type="entry name" value="MPI_Phosphatase"/>
</dbReference>
<sequence>MDHPLLPGSIQKRKGPPLSPDLQASPMTELAHCFTGLSAFRTGDTPRRCLDLSNISSGSADEAVMPGSPHSTRGTEKAPLTPAAETSPIPRNSRTKRLRTCLPRLICSSPKLPATSGLRNNKENVLPGDQWEIPGKLYPPRIDPSASASPIYPEPPSYGCSIEPTENQHEDSVEASMSSSMAQLLSEPLMNQDVNLSSKSVCLKAGHRLFRSPSMPESLERMKLKRFTSSPQSNPPLKRHRTNPAIMEEEPQDQYLALDEGYRPLLKKTVSLFEVNDHHLIGDSYNTELIGDFSKVCALPTVTGRHQDLKYITGETMCALLEGCYSCLVELFLVVDCRYPYEYQGGHIKGALNLPNSDEAVKYLLSQQIKQTTPDKRVLLVLHCEFSSERAPRTCRLLRSVDRSRNEYPYLNYPELYILKGGYRDFYQSYREHCEPQSYCPMHHQDHREELLRCRMRSRATAEDRRRQQLVSRLGKS</sequence>
<dbReference type="Gene3D" id="3.40.250.10">
    <property type="entry name" value="Rhodanese-like domain"/>
    <property type="match status" value="1"/>
</dbReference>
<reference evidence="10" key="2">
    <citation type="submission" date="2025-08" db="UniProtKB">
        <authorList>
            <consortium name="Ensembl"/>
        </authorList>
    </citation>
    <scope>IDENTIFICATION</scope>
</reference>
<dbReference type="GO" id="GO:0005737">
    <property type="term" value="C:cytoplasm"/>
    <property type="evidence" value="ECO:0007669"/>
    <property type="project" value="TreeGrafter"/>
</dbReference>
<organism evidence="10 11">
    <name type="scientific">Denticeps clupeoides</name>
    <name type="common">denticle herring</name>
    <dbReference type="NCBI Taxonomy" id="299321"/>
    <lineage>
        <taxon>Eukaryota</taxon>
        <taxon>Metazoa</taxon>
        <taxon>Chordata</taxon>
        <taxon>Craniata</taxon>
        <taxon>Vertebrata</taxon>
        <taxon>Euteleostomi</taxon>
        <taxon>Actinopterygii</taxon>
        <taxon>Neopterygii</taxon>
        <taxon>Teleostei</taxon>
        <taxon>Clupei</taxon>
        <taxon>Clupeiformes</taxon>
        <taxon>Denticipitoidei</taxon>
        <taxon>Denticipitidae</taxon>
        <taxon>Denticeps</taxon>
    </lineage>
</organism>
<dbReference type="GO" id="GO:0005634">
    <property type="term" value="C:nucleus"/>
    <property type="evidence" value="ECO:0007669"/>
    <property type="project" value="TreeGrafter"/>
</dbReference>
<name>A0AAY4DGP6_9TELE</name>
<feature type="region of interest" description="Disordered" evidence="8">
    <location>
        <begin position="51"/>
        <end position="91"/>
    </location>
</feature>
<comment type="function">
    <text evidence="7">Tyrosine protein phosphatase which functions as a dosage-dependent inducer of mitotic progression.</text>
</comment>
<dbReference type="SMART" id="SM00450">
    <property type="entry name" value="RHOD"/>
    <property type="match status" value="1"/>
</dbReference>
<dbReference type="GO" id="GO:0110032">
    <property type="term" value="P:positive regulation of G2/MI transition of meiotic cell cycle"/>
    <property type="evidence" value="ECO:0007669"/>
    <property type="project" value="TreeGrafter"/>
</dbReference>
<keyword evidence="2 7" id="KW-0132">Cell division</keyword>
<dbReference type="GO" id="GO:0010971">
    <property type="term" value="P:positive regulation of G2/M transition of mitotic cell cycle"/>
    <property type="evidence" value="ECO:0007669"/>
    <property type="project" value="TreeGrafter"/>
</dbReference>
<dbReference type="Pfam" id="PF00581">
    <property type="entry name" value="Rhodanese"/>
    <property type="match status" value="1"/>
</dbReference>
<evidence type="ECO:0000313" key="10">
    <source>
        <dbReference type="Ensembl" id="ENSDCDP00010044319.1"/>
    </source>
</evidence>
<evidence type="ECO:0000256" key="6">
    <source>
        <dbReference type="ARBA" id="ARBA00023306"/>
    </source>
</evidence>
<dbReference type="PRINTS" id="PR00716">
    <property type="entry name" value="MPIPHPHTASE"/>
</dbReference>
<evidence type="ECO:0000256" key="1">
    <source>
        <dbReference type="ARBA" id="ARBA00011065"/>
    </source>
</evidence>
<feature type="domain" description="Rhodanese" evidence="9">
    <location>
        <begin position="328"/>
        <end position="435"/>
    </location>
</feature>
<evidence type="ECO:0000313" key="11">
    <source>
        <dbReference type="Proteomes" id="UP000694580"/>
    </source>
</evidence>
<dbReference type="FunFam" id="3.40.250.10:FF:000004">
    <property type="entry name" value="M-phase inducer phosphatase 1 isoform X1"/>
    <property type="match status" value="1"/>
</dbReference>
<evidence type="ECO:0000256" key="3">
    <source>
        <dbReference type="ARBA" id="ARBA00022776"/>
    </source>
</evidence>
<evidence type="ECO:0000256" key="8">
    <source>
        <dbReference type="SAM" id="MobiDB-lite"/>
    </source>
</evidence>
<dbReference type="GO" id="GO:0004725">
    <property type="term" value="F:protein tyrosine phosphatase activity"/>
    <property type="evidence" value="ECO:0007669"/>
    <property type="project" value="UniProtKB-UniRule"/>
</dbReference>
<comment type="catalytic activity">
    <reaction evidence="7">
        <text>O-phospho-L-tyrosyl-[protein] + H2O = L-tyrosyl-[protein] + phosphate</text>
        <dbReference type="Rhea" id="RHEA:10684"/>
        <dbReference type="Rhea" id="RHEA-COMP:10136"/>
        <dbReference type="Rhea" id="RHEA-COMP:20101"/>
        <dbReference type="ChEBI" id="CHEBI:15377"/>
        <dbReference type="ChEBI" id="CHEBI:43474"/>
        <dbReference type="ChEBI" id="CHEBI:46858"/>
        <dbReference type="ChEBI" id="CHEBI:61978"/>
        <dbReference type="EC" id="3.1.3.48"/>
    </reaction>
</comment>
<dbReference type="InterPro" id="IPR036873">
    <property type="entry name" value="Rhodanese-like_dom_sf"/>
</dbReference>
<gene>
    <name evidence="10" type="primary">CDC25C</name>
</gene>
<dbReference type="Ensembl" id="ENSDCDT00010054415.1">
    <property type="protein sequence ID" value="ENSDCDP00010044319.1"/>
    <property type="gene ID" value="ENSDCDG00010027456.1"/>
</dbReference>
<keyword evidence="3 7" id="KW-0498">Mitosis</keyword>
<dbReference type="GO" id="GO:0000086">
    <property type="term" value="P:G2/M transition of mitotic cell cycle"/>
    <property type="evidence" value="ECO:0007669"/>
    <property type="project" value="TreeGrafter"/>
</dbReference>
<dbReference type="InterPro" id="IPR001763">
    <property type="entry name" value="Rhodanese-like_dom"/>
</dbReference>
<dbReference type="PANTHER" id="PTHR10828:SF64">
    <property type="entry name" value="M-PHASE INDUCER PHOSPHATASE 3"/>
    <property type="match status" value="1"/>
</dbReference>
<evidence type="ECO:0000256" key="4">
    <source>
        <dbReference type="ARBA" id="ARBA00022801"/>
    </source>
</evidence>
<protein>
    <recommendedName>
        <fullName evidence="7">M-phase inducer phosphatase</fullName>
        <ecNumber evidence="7">3.1.3.48</ecNumber>
    </recommendedName>
</protein>
<dbReference type="AlphaFoldDB" id="A0AAY4DGP6"/>
<accession>A0AAY4DGP6</accession>
<reference evidence="10" key="3">
    <citation type="submission" date="2025-09" db="UniProtKB">
        <authorList>
            <consortium name="Ensembl"/>
        </authorList>
    </citation>
    <scope>IDENTIFICATION</scope>
</reference>